<name>A0A3N4HUQ9_ASCIM</name>
<evidence type="ECO:0000256" key="1">
    <source>
        <dbReference type="ARBA" id="ARBA00004604"/>
    </source>
</evidence>
<dbReference type="InterPro" id="IPR022125">
    <property type="entry name" value="U3snoRNP10_N"/>
</dbReference>
<keyword evidence="7 10" id="KW-0539">Nucleus</keyword>
<evidence type="ECO:0000256" key="8">
    <source>
        <dbReference type="ARBA" id="ARBA00023274"/>
    </source>
</evidence>
<dbReference type="EMBL" id="ML119725">
    <property type="protein sequence ID" value="RPA77525.1"/>
    <property type="molecule type" value="Genomic_DNA"/>
</dbReference>
<dbReference type="STRING" id="1160509.A0A3N4HUQ9"/>
<evidence type="ECO:0000313" key="12">
    <source>
        <dbReference type="EMBL" id="RPA77525.1"/>
    </source>
</evidence>
<keyword evidence="5 10" id="KW-0690">Ribosome biogenesis</keyword>
<dbReference type="InterPro" id="IPR016024">
    <property type="entry name" value="ARM-type_fold"/>
</dbReference>
<evidence type="ECO:0000256" key="4">
    <source>
        <dbReference type="ARBA" id="ARBA00015399"/>
    </source>
</evidence>
<evidence type="ECO:0000259" key="11">
    <source>
        <dbReference type="SMART" id="SM01036"/>
    </source>
</evidence>
<evidence type="ECO:0000256" key="5">
    <source>
        <dbReference type="ARBA" id="ARBA00022517"/>
    </source>
</evidence>
<protein>
    <recommendedName>
        <fullName evidence="4 10">U3 small nucleolar RNA-associated protein 10</fullName>
    </recommendedName>
</protein>
<comment type="subunit">
    <text evidence="3 10">Component of the ribosomal small subunit (SSU) processome.</text>
</comment>
<dbReference type="GO" id="GO:0034455">
    <property type="term" value="C:t-UTP complex"/>
    <property type="evidence" value="ECO:0007669"/>
    <property type="project" value="TreeGrafter"/>
</dbReference>
<comment type="similarity">
    <text evidence="2 10">Belongs to the HEATR1/UTP10 family.</text>
</comment>
<organism evidence="12 13">
    <name type="scientific">Ascobolus immersus RN42</name>
    <dbReference type="NCBI Taxonomy" id="1160509"/>
    <lineage>
        <taxon>Eukaryota</taxon>
        <taxon>Fungi</taxon>
        <taxon>Dikarya</taxon>
        <taxon>Ascomycota</taxon>
        <taxon>Pezizomycotina</taxon>
        <taxon>Pezizomycetes</taxon>
        <taxon>Pezizales</taxon>
        <taxon>Ascobolaceae</taxon>
        <taxon>Ascobolus</taxon>
    </lineage>
</organism>
<dbReference type="Pfam" id="PF08146">
    <property type="entry name" value="BP28CT"/>
    <property type="match status" value="1"/>
</dbReference>
<reference evidence="12 13" key="1">
    <citation type="journal article" date="2018" name="Nat. Ecol. Evol.">
        <title>Pezizomycetes genomes reveal the molecular basis of ectomycorrhizal truffle lifestyle.</title>
        <authorList>
            <person name="Murat C."/>
            <person name="Payen T."/>
            <person name="Noel B."/>
            <person name="Kuo A."/>
            <person name="Morin E."/>
            <person name="Chen J."/>
            <person name="Kohler A."/>
            <person name="Krizsan K."/>
            <person name="Balestrini R."/>
            <person name="Da Silva C."/>
            <person name="Montanini B."/>
            <person name="Hainaut M."/>
            <person name="Levati E."/>
            <person name="Barry K.W."/>
            <person name="Belfiori B."/>
            <person name="Cichocki N."/>
            <person name="Clum A."/>
            <person name="Dockter R.B."/>
            <person name="Fauchery L."/>
            <person name="Guy J."/>
            <person name="Iotti M."/>
            <person name="Le Tacon F."/>
            <person name="Lindquist E.A."/>
            <person name="Lipzen A."/>
            <person name="Malagnac F."/>
            <person name="Mello A."/>
            <person name="Molinier V."/>
            <person name="Miyauchi S."/>
            <person name="Poulain J."/>
            <person name="Riccioni C."/>
            <person name="Rubini A."/>
            <person name="Sitrit Y."/>
            <person name="Splivallo R."/>
            <person name="Traeger S."/>
            <person name="Wang M."/>
            <person name="Zifcakova L."/>
            <person name="Wipf D."/>
            <person name="Zambonelli A."/>
            <person name="Paolocci F."/>
            <person name="Nowrousian M."/>
            <person name="Ottonello S."/>
            <person name="Baldrian P."/>
            <person name="Spatafora J.W."/>
            <person name="Henrissat B."/>
            <person name="Nagy L.G."/>
            <person name="Aury J.M."/>
            <person name="Wincker P."/>
            <person name="Grigoriev I.V."/>
            <person name="Bonfante P."/>
            <person name="Martin F.M."/>
        </authorList>
    </citation>
    <scope>NUCLEOTIDE SEQUENCE [LARGE SCALE GENOMIC DNA]</scope>
    <source>
        <strain evidence="12 13">RN42</strain>
    </source>
</reference>
<dbReference type="Pfam" id="PF23243">
    <property type="entry name" value="HEAT_HEATR1"/>
    <property type="match status" value="1"/>
</dbReference>
<dbReference type="PANTHER" id="PTHR13457">
    <property type="entry name" value="BAP28"/>
    <property type="match status" value="1"/>
</dbReference>
<dbReference type="SUPFAM" id="SSF48371">
    <property type="entry name" value="ARM repeat"/>
    <property type="match status" value="2"/>
</dbReference>
<dbReference type="GO" id="GO:0045943">
    <property type="term" value="P:positive regulation of transcription by RNA polymerase I"/>
    <property type="evidence" value="ECO:0007669"/>
    <property type="project" value="TreeGrafter"/>
</dbReference>
<accession>A0A3N4HUQ9</accession>
<gene>
    <name evidence="12" type="ORF">BJ508DRAFT_228743</name>
</gene>
<dbReference type="GO" id="GO:0000462">
    <property type="term" value="P:maturation of SSU-rRNA from tricistronic rRNA transcript (SSU-rRNA, 5.8S rRNA, LSU-rRNA)"/>
    <property type="evidence" value="ECO:0007669"/>
    <property type="project" value="TreeGrafter"/>
</dbReference>
<dbReference type="InterPro" id="IPR012954">
    <property type="entry name" value="BP28_C_dom"/>
</dbReference>
<dbReference type="OrthoDB" id="31183at2759"/>
<dbReference type="Gene3D" id="1.25.10.10">
    <property type="entry name" value="Leucine-rich Repeat Variant"/>
    <property type="match status" value="1"/>
</dbReference>
<keyword evidence="8 10" id="KW-0687">Ribonucleoprotein</keyword>
<evidence type="ECO:0000256" key="2">
    <source>
        <dbReference type="ARBA" id="ARBA00010559"/>
    </source>
</evidence>
<feature type="domain" description="BP28 C-terminal" evidence="11">
    <location>
        <begin position="1543"/>
        <end position="1700"/>
    </location>
</feature>
<comment type="subcellular location">
    <subcellularLocation>
        <location evidence="1 10">Nucleus</location>
        <location evidence="1 10">Nucleolus</location>
    </subcellularLocation>
</comment>
<evidence type="ECO:0000256" key="6">
    <source>
        <dbReference type="ARBA" id="ARBA00022552"/>
    </source>
</evidence>
<keyword evidence="6 10" id="KW-0698">rRNA processing</keyword>
<dbReference type="SMART" id="SM01036">
    <property type="entry name" value="BP28CT"/>
    <property type="match status" value="1"/>
</dbReference>
<evidence type="ECO:0000256" key="3">
    <source>
        <dbReference type="ARBA" id="ARBA00011399"/>
    </source>
</evidence>
<dbReference type="GO" id="GO:0030515">
    <property type="term" value="F:snoRNA binding"/>
    <property type="evidence" value="ECO:0007669"/>
    <property type="project" value="TreeGrafter"/>
</dbReference>
<dbReference type="InterPro" id="IPR040191">
    <property type="entry name" value="UTP10"/>
</dbReference>
<dbReference type="GO" id="GO:0032040">
    <property type="term" value="C:small-subunit processome"/>
    <property type="evidence" value="ECO:0007669"/>
    <property type="project" value="TreeGrafter"/>
</dbReference>
<evidence type="ECO:0000256" key="7">
    <source>
        <dbReference type="ARBA" id="ARBA00023242"/>
    </source>
</evidence>
<dbReference type="PANTHER" id="PTHR13457:SF1">
    <property type="entry name" value="HEAT REPEAT-CONTAINING PROTEIN 1"/>
    <property type="match status" value="1"/>
</dbReference>
<sequence length="1825" mass="201131">MASSLASQLQRIAASTASTLSAKKAKSLHSTSLLFPPSHAASQDFETIYSIALDGYRELCALDPRFEHFSTGIFSESSKSIDRYTQTKAEIQELDRSCTEFLQLASAWVRLKPTLKAIEWLVRRFRVHIHIPIQLLLTFLPHHGQIIFIRIIEIIPENSFPNPFGFLRQFRKSVTPPPKSLFTTALATRPDFFNIVSEHMVDMVKHKRNFAELTHFWASTTVEAVSILFEMTRSTSSKKTSSHAQKEEDVLIKLLPILKEGLKNTRDHEFQLACYMLIAVIVAKSRGLNEQVLSGLIQSVAAGWTEATVNQGLASVALLAQEGGLIDNATFQRLLEVPQLASQLAELSHKFRVDKLASGIVLMILDKIADQTLRTLEIAESILADVRLSVNQKKKILSKLISVASNAEVAMDGDVSSRLGDIVIGLAEGRVGGKSNKKKLAALFHQILEDEKIDVEILELKLGGIVKPLQIEASKETAPQEKTVKKAATYEELSSRIPSKTTVTSFLGNSHNGEFNAIFAAFAAAIPTEADLKKFYNLEIFSKRAITDAYTISFFAAVWSGKHPVLAKTAALARVKEIVNDVIYVQKKKVDYQALIPHILIALQDTNKRVRAEAANLLAVLEKTYKIVGEKKAGKVEYWAVSSIYGDGAATKDLKWCETADVRKFLELAIAPGLEECVLEQSVIVALVRQALSSSKVEGATTLKKSVKTSVLGYLSSHVICTPSLVAKVSLLAILNTIEKASTSRTEFLLPVLKWYCTADQTELRKQCELEDISIESVEKALVSVVSEHDKVGGVEYLVDLLEKKHESTTLQAIAATRIQAIWNTLRPELQIPLAVKLLTTGVETVGTGAEEALALFRSVKVPRDAFIFLLDASNLILKDIVGSFGERDMKRRRVDGKEVTVSSEQAATDEVRKTTLVLETLASEKIEGEDGKIIASLFGILAEVLILEAELGVGIAYLVGVLLGCLINMVKDVKQSGSKHILQSSVRADVLISCIRSSSSPQIHNSALLLVSAIADVAPELVLHSVMPIFTFMGANVLRQDDDYSARVIELTIRKVIPPLLSSLQAEGVTPLSGASELIASFVSAYMHIPVHRRQWLYVELVETLGAKDYLFAVVSMLAEKFIAFAGTTSPARSKALEVDPLESFCASLTGQFDAVTQVATVEKILTLVKDVLKPQPGGLYSQLMASSKEANFIKEKKVNPKDTAKSLLDIVKKVLTNDRLKFQIAAVSKEGGEVKDLFSNALQLVLGLCQEFGLDKDLKGDCDDTLKGLLRLLATKDFVAVIETLVDRNDRRLQQSALATFRERILAESRSEKHTKEAVVKLADKIALIIADKSLDDASLKVTALLCVDAIIVKFGKADPALVEKTVRTIVQAGLLDAAVTSDADDDLAIESTTLVVLASAVIVLGGRFIQFLPLTVPKSIAVTKHKLTQWDEDDDVEDGTLIAALVTAAFAFWDELIRVVPSFMTNHLGEIIVQLSRAHHLDISDITTRQELLSTIAEKADVKIVLRDLTAAFNSAVTLGEAAITVQIELLEKLLDHASKQVVQKNTASFVTLWKRGLDLRREIDAESSEIDIDDEILDRVEDRFLKTVLKTVYKLNDGVFRPVFTGLFEWADEEVSGEEREARLSSFWRLVRVLSENLKGLFTDYFGGIVHNAIAILKERIETNKRTEDDDDVEDELWVQVLHALKSGAEFDESDFFQLHHETLSTTLLSLLPLAPTQVLPTLLPFLITTQTEDHNKVINTAILKLMKDDENLERRKAGVRALARIYEELGEEWIGLLPETVPVLAECLEDDDEGVEREVRGLVKAVEGVLGEGELEGMLT</sequence>
<evidence type="ECO:0000256" key="10">
    <source>
        <dbReference type="RuleBase" id="RU367065"/>
    </source>
</evidence>
<proteinExistence type="inferred from homology"/>
<evidence type="ECO:0000313" key="13">
    <source>
        <dbReference type="Proteomes" id="UP000275078"/>
    </source>
</evidence>
<dbReference type="InterPro" id="IPR011989">
    <property type="entry name" value="ARM-like"/>
</dbReference>
<comment type="function">
    <text evidence="9">Involved in nucleolar processing of pre-18S ribosomal RNA. Involved in ribosome biosynthesis.</text>
</comment>
<dbReference type="Pfam" id="PF12397">
    <property type="entry name" value="U3snoRNP10"/>
    <property type="match status" value="1"/>
</dbReference>
<keyword evidence="13" id="KW-1185">Reference proteome</keyword>
<dbReference type="Proteomes" id="UP000275078">
    <property type="component" value="Unassembled WGS sequence"/>
</dbReference>
<evidence type="ECO:0000256" key="9">
    <source>
        <dbReference type="ARBA" id="ARBA00025076"/>
    </source>
</evidence>
<dbReference type="InterPro" id="IPR056473">
    <property type="entry name" value="HEAT_Utp10/HEAT1"/>
</dbReference>
<dbReference type="GO" id="GO:0030686">
    <property type="term" value="C:90S preribosome"/>
    <property type="evidence" value="ECO:0007669"/>
    <property type="project" value="TreeGrafter"/>
</dbReference>